<evidence type="ECO:0000256" key="3">
    <source>
        <dbReference type="ARBA" id="ARBA00023163"/>
    </source>
</evidence>
<dbReference type="RefSeq" id="WP_169453698.1">
    <property type="nucleotide sequence ID" value="NZ_CP051774.1"/>
</dbReference>
<dbReference type="InterPro" id="IPR009057">
    <property type="entry name" value="Homeodomain-like_sf"/>
</dbReference>
<dbReference type="SMART" id="SM00342">
    <property type="entry name" value="HTH_ARAC"/>
    <property type="match status" value="1"/>
</dbReference>
<dbReference type="Gene3D" id="1.10.10.60">
    <property type="entry name" value="Homeodomain-like"/>
    <property type="match status" value="2"/>
</dbReference>
<dbReference type="Pfam" id="PF12833">
    <property type="entry name" value="HTH_18"/>
    <property type="match status" value="1"/>
</dbReference>
<dbReference type="Proteomes" id="UP000501812">
    <property type="component" value="Chromosome"/>
</dbReference>
<keyword evidence="2" id="KW-0238">DNA-binding</keyword>
<keyword evidence="3" id="KW-0804">Transcription</keyword>
<dbReference type="GO" id="GO:0043565">
    <property type="term" value="F:sequence-specific DNA binding"/>
    <property type="evidence" value="ECO:0007669"/>
    <property type="project" value="InterPro"/>
</dbReference>
<dbReference type="GO" id="GO:0003700">
    <property type="term" value="F:DNA-binding transcription factor activity"/>
    <property type="evidence" value="ECO:0007669"/>
    <property type="project" value="InterPro"/>
</dbReference>
<evidence type="ECO:0000259" key="4">
    <source>
        <dbReference type="PROSITE" id="PS01124"/>
    </source>
</evidence>
<keyword evidence="6" id="KW-1185">Reference proteome</keyword>
<keyword evidence="1" id="KW-0805">Transcription regulation</keyword>
<dbReference type="InterPro" id="IPR018062">
    <property type="entry name" value="HTH_AraC-typ_CS"/>
</dbReference>
<dbReference type="SUPFAM" id="SSF46689">
    <property type="entry name" value="Homeodomain-like"/>
    <property type="match status" value="2"/>
</dbReference>
<dbReference type="AlphaFoldDB" id="A0A858RFP7"/>
<dbReference type="InterPro" id="IPR018771">
    <property type="entry name" value="PocR_dom"/>
</dbReference>
<gene>
    <name evidence="5" type="ORF">HHL09_06180</name>
</gene>
<protein>
    <submittedName>
        <fullName evidence="5">Helix-turn-helix domain-containing protein</fullName>
    </submittedName>
</protein>
<accession>A0A858RFP7</accession>
<evidence type="ECO:0000313" key="5">
    <source>
        <dbReference type="EMBL" id="QJE95384.1"/>
    </source>
</evidence>
<dbReference type="PANTHER" id="PTHR46796:SF6">
    <property type="entry name" value="ARAC SUBFAMILY"/>
    <property type="match status" value="1"/>
</dbReference>
<dbReference type="InterPro" id="IPR020449">
    <property type="entry name" value="Tscrpt_reg_AraC-type_HTH"/>
</dbReference>
<evidence type="ECO:0000256" key="1">
    <source>
        <dbReference type="ARBA" id="ARBA00023015"/>
    </source>
</evidence>
<dbReference type="InterPro" id="IPR018060">
    <property type="entry name" value="HTH_AraC"/>
</dbReference>
<evidence type="ECO:0000313" key="6">
    <source>
        <dbReference type="Proteomes" id="UP000501812"/>
    </source>
</evidence>
<dbReference type="PROSITE" id="PS01124">
    <property type="entry name" value="HTH_ARAC_FAMILY_2"/>
    <property type="match status" value="1"/>
</dbReference>
<dbReference type="PROSITE" id="PS00041">
    <property type="entry name" value="HTH_ARAC_FAMILY_1"/>
    <property type="match status" value="1"/>
</dbReference>
<dbReference type="KEGG" id="luo:HHL09_06180"/>
<dbReference type="PANTHER" id="PTHR46796">
    <property type="entry name" value="HTH-TYPE TRANSCRIPTIONAL ACTIVATOR RHAS-RELATED"/>
    <property type="match status" value="1"/>
</dbReference>
<reference evidence="5 6" key="1">
    <citation type="submission" date="2020-04" db="EMBL/GenBank/DDBJ databases">
        <title>Luteolibacter sp. G-1-1-1 isolated from soil.</title>
        <authorList>
            <person name="Dahal R.H."/>
        </authorList>
    </citation>
    <scope>NUCLEOTIDE SEQUENCE [LARGE SCALE GENOMIC DNA]</scope>
    <source>
        <strain evidence="5 6">G-1-1-1</strain>
    </source>
</reference>
<proteinExistence type="predicted"/>
<feature type="domain" description="HTH araC/xylS-type" evidence="4">
    <location>
        <begin position="199"/>
        <end position="297"/>
    </location>
</feature>
<dbReference type="PRINTS" id="PR00032">
    <property type="entry name" value="HTHARAC"/>
</dbReference>
<dbReference type="EMBL" id="CP051774">
    <property type="protein sequence ID" value="QJE95384.1"/>
    <property type="molecule type" value="Genomic_DNA"/>
</dbReference>
<dbReference type="InterPro" id="IPR050204">
    <property type="entry name" value="AraC_XylS_family_regulators"/>
</dbReference>
<name>A0A858RFP7_9BACT</name>
<dbReference type="Pfam" id="PF10114">
    <property type="entry name" value="PocR"/>
    <property type="match status" value="1"/>
</dbReference>
<sequence>MSQASKQFEATLHERLKQSDLFRVYQDAFRTATGLPLRLVGADPEEWCLDDQSVNRSPFCEVLNHCKTACMACVETNRRLVHEASVSGPSTCHCFAGLTASAVPVKMGNVVVGFLKTGQVFSRTPDEQQFDALLGSIGRKNMDPETRERLRSTYFQTRSVEPERYSSMITLLQSFAEQLGSHAESLAIIEEGREPAAIAKARRYIHDHLEDSLPLGAVAHEAGLSESHFCRLFKEATGLTLTDYVNRCRIERAKKELLKPEKRVSEIAFEVGYQSLSQFNRSFARIVGTSPTIWRRDRFEEAES</sequence>
<organism evidence="5 6">
    <name type="scientific">Luteolibacter luteus</name>
    <dbReference type="NCBI Taxonomy" id="2728835"/>
    <lineage>
        <taxon>Bacteria</taxon>
        <taxon>Pseudomonadati</taxon>
        <taxon>Verrucomicrobiota</taxon>
        <taxon>Verrucomicrobiia</taxon>
        <taxon>Verrucomicrobiales</taxon>
        <taxon>Verrucomicrobiaceae</taxon>
        <taxon>Luteolibacter</taxon>
    </lineage>
</organism>
<evidence type="ECO:0000256" key="2">
    <source>
        <dbReference type="ARBA" id="ARBA00023125"/>
    </source>
</evidence>